<evidence type="ECO:0000313" key="3">
    <source>
        <dbReference type="Proteomes" id="UP001596547"/>
    </source>
</evidence>
<evidence type="ECO:0000313" key="2">
    <source>
        <dbReference type="EMBL" id="MFC7318852.1"/>
    </source>
</evidence>
<proteinExistence type="predicted"/>
<dbReference type="Pfam" id="PF00171">
    <property type="entry name" value="Aldedh"/>
    <property type="match status" value="1"/>
</dbReference>
<dbReference type="Gene3D" id="3.40.605.10">
    <property type="entry name" value="Aldehyde Dehydrogenase, Chain A, domain 1"/>
    <property type="match status" value="1"/>
</dbReference>
<keyword evidence="3" id="KW-1185">Reference proteome</keyword>
<accession>A0ABD6AF60</accession>
<dbReference type="AlphaFoldDB" id="A0ABD6AF60"/>
<sequence length="458" mass="48699">MVDRRPTVPVISGGETETLRTTTLGGIDGPIADVSRTPRVSVRDAVETAREEGFDSLRALPVRELLAILGEASLRFEGVGPPGTDAAGYERRVARATGMPVGWVRVGAHWLAYGLRHAGEALRAQSPTADLDVYDDPAYTRERNVGLAFAPRVRVLGALMPGNDPGVYAWPALALAMKIPIVVRPSDRDPFTAVRLARALLDAGLPPEAIHVLPGARSVGETVLLEADHGMAFGDDRAVAPFRDDPTVETYGPGNSVAVVAREPTDGELDTLARGIVRAGGRTCYNLTRIVATGACDADALADGLARRVADAPIGPVESPDADVPAFPDPATAEAIDDRIEAGGGTDVTAAYREGPRRIEAHGAAVLRPTVLRIDGLVDELPFPFAGVTRLPAKAIPGELGRSYLGVCIGDEGVTRRLVRSPRVRKVYGGRYPAAVDLRETHEEYLASFLYETTTYDP</sequence>
<protein>
    <submittedName>
        <fullName evidence="2">Aldehyde dehydrogenase family protein</fullName>
    </submittedName>
</protein>
<dbReference type="EMBL" id="JBHTBF010000003">
    <property type="protein sequence ID" value="MFC7318852.1"/>
    <property type="molecule type" value="Genomic_DNA"/>
</dbReference>
<dbReference type="InterPro" id="IPR016162">
    <property type="entry name" value="Ald_DH_N"/>
</dbReference>
<dbReference type="Proteomes" id="UP001596547">
    <property type="component" value="Unassembled WGS sequence"/>
</dbReference>
<dbReference type="Gene3D" id="3.40.309.10">
    <property type="entry name" value="Aldehyde Dehydrogenase, Chain A, domain 2"/>
    <property type="match status" value="1"/>
</dbReference>
<reference evidence="2 3" key="1">
    <citation type="journal article" date="2019" name="Int. J. Syst. Evol. Microbiol.">
        <title>The Global Catalogue of Microorganisms (GCM) 10K type strain sequencing project: providing services to taxonomists for standard genome sequencing and annotation.</title>
        <authorList>
            <consortium name="The Broad Institute Genomics Platform"/>
            <consortium name="The Broad Institute Genome Sequencing Center for Infectious Disease"/>
            <person name="Wu L."/>
            <person name="Ma J."/>
        </authorList>
    </citation>
    <scope>NUCLEOTIDE SEQUENCE [LARGE SCALE GENOMIC DNA]</scope>
    <source>
        <strain evidence="2 3">PSR21</strain>
    </source>
</reference>
<dbReference type="InterPro" id="IPR016163">
    <property type="entry name" value="Ald_DH_C"/>
</dbReference>
<dbReference type="InterPro" id="IPR015590">
    <property type="entry name" value="Aldehyde_DH_dom"/>
</dbReference>
<comment type="caution">
    <text evidence="2">The sequence shown here is derived from an EMBL/GenBank/DDBJ whole genome shotgun (WGS) entry which is preliminary data.</text>
</comment>
<dbReference type="RefSeq" id="WP_276306313.1">
    <property type="nucleotide sequence ID" value="NZ_CP119993.1"/>
</dbReference>
<organism evidence="2 3">
    <name type="scientific">Halomarina halobia</name>
    <dbReference type="NCBI Taxonomy" id="3033386"/>
    <lineage>
        <taxon>Archaea</taxon>
        <taxon>Methanobacteriati</taxon>
        <taxon>Methanobacteriota</taxon>
        <taxon>Stenosarchaea group</taxon>
        <taxon>Halobacteria</taxon>
        <taxon>Halobacteriales</taxon>
        <taxon>Natronomonadaceae</taxon>
        <taxon>Halomarina</taxon>
    </lineage>
</organism>
<dbReference type="SUPFAM" id="SSF53720">
    <property type="entry name" value="ALDH-like"/>
    <property type="match status" value="1"/>
</dbReference>
<name>A0ABD6AF60_9EURY</name>
<feature type="domain" description="Aldehyde dehydrogenase" evidence="1">
    <location>
        <begin position="30"/>
        <end position="372"/>
    </location>
</feature>
<dbReference type="GeneID" id="79316960"/>
<dbReference type="InterPro" id="IPR016161">
    <property type="entry name" value="Ald_DH/histidinol_DH"/>
</dbReference>
<gene>
    <name evidence="2" type="ORF">ACFQPE_18910</name>
</gene>
<evidence type="ECO:0000259" key="1">
    <source>
        <dbReference type="Pfam" id="PF00171"/>
    </source>
</evidence>